<comment type="caution">
    <text evidence="7">The sequence shown here is derived from an EMBL/GenBank/DDBJ whole genome shotgun (WGS) entry which is preliminary data.</text>
</comment>
<evidence type="ECO:0000256" key="3">
    <source>
        <dbReference type="ARBA" id="ARBA00022833"/>
    </source>
</evidence>
<dbReference type="InterPro" id="IPR013083">
    <property type="entry name" value="Znf_RING/FYVE/PHD"/>
</dbReference>
<dbReference type="GO" id="GO:0043161">
    <property type="term" value="P:proteasome-mediated ubiquitin-dependent protein catabolic process"/>
    <property type="evidence" value="ECO:0007669"/>
    <property type="project" value="TreeGrafter"/>
</dbReference>
<dbReference type="InterPro" id="IPR018957">
    <property type="entry name" value="Znf_C3HC4_RING-type"/>
</dbReference>
<dbReference type="Gene3D" id="3.30.40.10">
    <property type="entry name" value="Zinc/RING finger domain, C3HC4 (zinc finger)"/>
    <property type="match status" value="1"/>
</dbReference>
<evidence type="ECO:0000256" key="2">
    <source>
        <dbReference type="ARBA" id="ARBA00022771"/>
    </source>
</evidence>
<feature type="compositionally biased region" description="Polar residues" evidence="5">
    <location>
        <begin position="387"/>
        <end position="405"/>
    </location>
</feature>
<evidence type="ECO:0000313" key="8">
    <source>
        <dbReference type="Proteomes" id="UP000186955"/>
    </source>
</evidence>
<evidence type="ECO:0000313" key="7">
    <source>
        <dbReference type="EMBL" id="OKO95646.1"/>
    </source>
</evidence>
<feature type="compositionally biased region" description="Acidic residues" evidence="5">
    <location>
        <begin position="358"/>
        <end position="369"/>
    </location>
</feature>
<gene>
    <name evidence="7" type="ORF">PENSUB_11158</name>
</gene>
<keyword evidence="1" id="KW-0479">Metal-binding</keyword>
<dbReference type="STRING" id="1316194.A0A1Q5T5Y3"/>
<dbReference type="Proteomes" id="UP000186955">
    <property type="component" value="Unassembled WGS sequence"/>
</dbReference>
<name>A0A1Q5T5Y3_9EURO</name>
<reference evidence="7 8" key="1">
    <citation type="submission" date="2016-10" db="EMBL/GenBank/DDBJ databases">
        <title>Genome sequence of the ascomycete fungus Penicillium subrubescens.</title>
        <authorList>
            <person name="De Vries R.P."/>
            <person name="Peng M."/>
            <person name="Dilokpimol A."/>
            <person name="Hilden K."/>
            <person name="Makela M.R."/>
            <person name="Grigoriev I."/>
            <person name="Riley R."/>
            <person name="Granchi Z."/>
        </authorList>
    </citation>
    <scope>NUCLEOTIDE SEQUENCE [LARGE SCALE GENOMIC DNA]</scope>
    <source>
        <strain evidence="7 8">CBS 132785</strain>
    </source>
</reference>
<dbReference type="GO" id="GO:0005634">
    <property type="term" value="C:nucleus"/>
    <property type="evidence" value="ECO:0007669"/>
    <property type="project" value="TreeGrafter"/>
</dbReference>
<dbReference type="GO" id="GO:0008270">
    <property type="term" value="F:zinc ion binding"/>
    <property type="evidence" value="ECO:0007669"/>
    <property type="project" value="UniProtKB-KW"/>
</dbReference>
<feature type="compositionally biased region" description="Basic and acidic residues" evidence="5">
    <location>
        <begin position="125"/>
        <end position="145"/>
    </location>
</feature>
<dbReference type="CDD" id="cd16568">
    <property type="entry name" value="RING-HC_ScPSH1-like"/>
    <property type="match status" value="1"/>
</dbReference>
<evidence type="ECO:0000256" key="5">
    <source>
        <dbReference type="SAM" id="MobiDB-lite"/>
    </source>
</evidence>
<dbReference type="InterPro" id="IPR001841">
    <property type="entry name" value="Znf_RING"/>
</dbReference>
<feature type="compositionally biased region" description="Acidic residues" evidence="5">
    <location>
        <begin position="409"/>
        <end position="445"/>
    </location>
</feature>
<feature type="compositionally biased region" description="Acidic residues" evidence="5">
    <location>
        <begin position="294"/>
        <end position="318"/>
    </location>
</feature>
<evidence type="ECO:0000256" key="1">
    <source>
        <dbReference type="ARBA" id="ARBA00022723"/>
    </source>
</evidence>
<feature type="domain" description="RING-type" evidence="6">
    <location>
        <begin position="51"/>
        <end position="92"/>
    </location>
</feature>
<dbReference type="InterPro" id="IPR017907">
    <property type="entry name" value="Znf_RING_CS"/>
</dbReference>
<proteinExistence type="predicted"/>
<organism evidence="7 8">
    <name type="scientific">Penicillium subrubescens</name>
    <dbReference type="NCBI Taxonomy" id="1316194"/>
    <lineage>
        <taxon>Eukaryota</taxon>
        <taxon>Fungi</taxon>
        <taxon>Dikarya</taxon>
        <taxon>Ascomycota</taxon>
        <taxon>Pezizomycotina</taxon>
        <taxon>Eurotiomycetes</taxon>
        <taxon>Eurotiomycetidae</taxon>
        <taxon>Eurotiales</taxon>
        <taxon>Aspergillaceae</taxon>
        <taxon>Penicillium</taxon>
    </lineage>
</organism>
<feature type="compositionally biased region" description="Basic residues" evidence="5">
    <location>
        <begin position="507"/>
        <end position="518"/>
    </location>
</feature>
<dbReference type="PROSITE" id="PS00518">
    <property type="entry name" value="ZF_RING_1"/>
    <property type="match status" value="1"/>
</dbReference>
<dbReference type="AlphaFoldDB" id="A0A1Q5T5Y3"/>
<dbReference type="GO" id="GO:0061630">
    <property type="term" value="F:ubiquitin protein ligase activity"/>
    <property type="evidence" value="ECO:0007669"/>
    <property type="project" value="TreeGrafter"/>
</dbReference>
<keyword evidence="8" id="KW-1185">Reference proteome</keyword>
<protein>
    <recommendedName>
        <fullName evidence="6">RING-type domain-containing protein</fullName>
    </recommendedName>
</protein>
<feature type="region of interest" description="Disordered" evidence="5">
    <location>
        <begin position="288"/>
        <end position="518"/>
    </location>
</feature>
<feature type="compositionally biased region" description="Polar residues" evidence="5">
    <location>
        <begin position="462"/>
        <end position="471"/>
    </location>
</feature>
<dbReference type="PANTHER" id="PTHR15898">
    <property type="entry name" value="BIFUNCTIONAL APOPTOSIS REGULATOR"/>
    <property type="match status" value="1"/>
</dbReference>
<accession>A0A1Q5T5Y3</accession>
<sequence length="518" mass="57244">MAGGDGSEAEPSGVRARRSPPGRRAGPILTHSQLVNTLQGHVDDIRARLQCGICIRPLYEPFSLACGHTFCYTCLTQWFSGGRSKRTCPDCRAPVKSQPAPAYLIREIVHMFTSRAELLDKGETTHEHLTNRSAESEKLDQDKANTHPQTGGLFGGLFKPKAPALKPLVDVDDGVMRCPHCQWELEEDACGGCGWVYRPDEDRTDYTESDDDDYDDETDYDSMFDGEDPEDDEFGGIDDDDSAWGAYGAYGTPFLFAERESAAAIFGPLAHALGDHVYHPQAWGPGPGHHQVYYDDEEEEDEEEDDYDEMDSFIDDEERQNGVQYDSDHSTVVGGNVPMSRASPTRRQGRPVVNLDSSDVESSDPEEGDTGGVAFSEGWNAHPTEEGPSSSSQSQYHDTRSSPVASSLVDDEASEDEDDDSDEDEDEDGHDNDDSDDDDEEEEEPLVSRARYHQRLEVPASSDGSEVTESPSPRLMRPPRHTGSSAHNAITIADSDEEQPVGPVRRAAQRRRARFSPY</sequence>
<keyword evidence="3" id="KW-0862">Zinc</keyword>
<evidence type="ECO:0000256" key="4">
    <source>
        <dbReference type="PROSITE-ProRule" id="PRU00175"/>
    </source>
</evidence>
<dbReference type="Pfam" id="PF00097">
    <property type="entry name" value="zf-C3HC4"/>
    <property type="match status" value="1"/>
</dbReference>
<feature type="region of interest" description="Disordered" evidence="5">
    <location>
        <begin position="125"/>
        <end position="152"/>
    </location>
</feature>
<dbReference type="PANTHER" id="PTHR15898:SF13">
    <property type="entry name" value="BIFUNCTIONAL APOPTOSIS REGULATOR"/>
    <property type="match status" value="1"/>
</dbReference>
<dbReference type="SUPFAM" id="SSF57850">
    <property type="entry name" value="RING/U-box"/>
    <property type="match status" value="1"/>
</dbReference>
<keyword evidence="2 4" id="KW-0863">Zinc-finger</keyword>
<dbReference type="EMBL" id="MNBE01000702">
    <property type="protein sequence ID" value="OKO95646.1"/>
    <property type="molecule type" value="Genomic_DNA"/>
</dbReference>
<dbReference type="PROSITE" id="PS50089">
    <property type="entry name" value="ZF_RING_2"/>
    <property type="match status" value="1"/>
</dbReference>
<feature type="region of interest" description="Disordered" evidence="5">
    <location>
        <begin position="1"/>
        <end position="27"/>
    </location>
</feature>
<dbReference type="SMART" id="SM00184">
    <property type="entry name" value="RING"/>
    <property type="match status" value="1"/>
</dbReference>
<evidence type="ECO:0000259" key="6">
    <source>
        <dbReference type="PROSITE" id="PS50089"/>
    </source>
</evidence>